<dbReference type="PATRIC" id="fig|45070.6.peg.3285"/>
<dbReference type="InterPro" id="IPR038161">
    <property type="entry name" value="VirB9/CagX/TrbG_C_sf"/>
</dbReference>
<dbReference type="Gene3D" id="2.60.40.2500">
    <property type="match status" value="1"/>
</dbReference>
<dbReference type="OrthoDB" id="5357875at2"/>
<dbReference type="CDD" id="cd06911">
    <property type="entry name" value="VirB9_CagX_TrbG"/>
    <property type="match status" value="1"/>
</dbReference>
<dbReference type="Pfam" id="PF03524">
    <property type="entry name" value="CagX"/>
    <property type="match status" value="1"/>
</dbReference>
<evidence type="ECO:0000256" key="3">
    <source>
        <dbReference type="SAM" id="SignalP"/>
    </source>
</evidence>
<feature type="signal peptide" evidence="3">
    <location>
        <begin position="1"/>
        <end position="22"/>
    </location>
</feature>
<proteinExistence type="inferred from homology"/>
<gene>
    <name evidence="4" type="primary">lvhB_5</name>
    <name evidence="4" type="ORF">Lnau_3111</name>
</gene>
<protein>
    <submittedName>
        <fullName evidence="4">Vir protein</fullName>
    </submittedName>
</protein>
<sequence length="250" mass="28436">MFMILKCFIVLLITSYTLSSVANQTPRGLMTDSRIKIVSYDEDEVVQVRTTFGYATTIELQKGEYITDKPGTGKAEGWYVVSENFSNLISIKPKKANNTTNLNFSTNKGRSYTFLLSAEEESKHPTFRIRFEYEDSHHLSSPQKAYQLISHFDNPTEVNANYSFWGDKTIAPIVAKDNGNFTLLRFKPGAPIPAILAVDLKTRRESLVNYRLQSGYVVVEGVYPQYTFRLGEHVTCLFNETAIKEWKNGI</sequence>
<dbReference type="InterPro" id="IPR033645">
    <property type="entry name" value="VirB9/CagX/TrbG_C"/>
</dbReference>
<evidence type="ECO:0000313" key="5">
    <source>
        <dbReference type="Proteomes" id="UP000054725"/>
    </source>
</evidence>
<keyword evidence="2 3" id="KW-0732">Signal</keyword>
<dbReference type="EMBL" id="LNYO01000027">
    <property type="protein sequence ID" value="KTD32200.1"/>
    <property type="molecule type" value="Genomic_DNA"/>
</dbReference>
<dbReference type="STRING" id="45070.Lnau_3111"/>
<accession>A0A0W0WIQ1</accession>
<feature type="chain" id="PRO_5006915571" evidence="3">
    <location>
        <begin position="23"/>
        <end position="250"/>
    </location>
</feature>
<dbReference type="InterPro" id="IPR010258">
    <property type="entry name" value="Conjugal_tfr_TrbG/VirB9/CagX"/>
</dbReference>
<evidence type="ECO:0000256" key="2">
    <source>
        <dbReference type="ARBA" id="ARBA00022729"/>
    </source>
</evidence>
<dbReference type="Proteomes" id="UP000054725">
    <property type="component" value="Unassembled WGS sequence"/>
</dbReference>
<comment type="caution">
    <text evidence="4">The sequence shown here is derived from an EMBL/GenBank/DDBJ whole genome shotgun (WGS) entry which is preliminary data.</text>
</comment>
<evidence type="ECO:0000313" key="4">
    <source>
        <dbReference type="EMBL" id="KTD32200.1"/>
    </source>
</evidence>
<evidence type="ECO:0000256" key="1">
    <source>
        <dbReference type="ARBA" id="ARBA00006135"/>
    </source>
</evidence>
<comment type="similarity">
    <text evidence="1">Belongs to the TrbG/VirB9 family.</text>
</comment>
<dbReference type="AlphaFoldDB" id="A0A0W0WIQ1"/>
<reference evidence="4 5" key="1">
    <citation type="submission" date="2015-11" db="EMBL/GenBank/DDBJ databases">
        <title>Genomic analysis of 38 Legionella species identifies large and diverse effector repertoires.</title>
        <authorList>
            <person name="Burstein D."/>
            <person name="Amaro F."/>
            <person name="Zusman T."/>
            <person name="Lifshitz Z."/>
            <person name="Cohen O."/>
            <person name="Gilbert J.A."/>
            <person name="Pupko T."/>
            <person name="Shuman H.A."/>
            <person name="Segal G."/>
        </authorList>
    </citation>
    <scope>NUCLEOTIDE SEQUENCE [LARGE SCALE GENOMIC DNA]</scope>
    <source>
        <strain evidence="4 5">ATCC 49506</strain>
    </source>
</reference>
<organism evidence="4 5">
    <name type="scientific">Legionella nautarum</name>
    <dbReference type="NCBI Taxonomy" id="45070"/>
    <lineage>
        <taxon>Bacteria</taxon>
        <taxon>Pseudomonadati</taxon>
        <taxon>Pseudomonadota</taxon>
        <taxon>Gammaproteobacteria</taxon>
        <taxon>Legionellales</taxon>
        <taxon>Legionellaceae</taxon>
        <taxon>Legionella</taxon>
    </lineage>
</organism>
<keyword evidence="5" id="KW-1185">Reference proteome</keyword>
<name>A0A0W0WIQ1_9GAMM</name>